<organism evidence="1 2">
    <name type="scientific">Microcaecilia unicolor</name>
    <dbReference type="NCBI Taxonomy" id="1415580"/>
    <lineage>
        <taxon>Eukaryota</taxon>
        <taxon>Metazoa</taxon>
        <taxon>Chordata</taxon>
        <taxon>Craniata</taxon>
        <taxon>Vertebrata</taxon>
        <taxon>Euteleostomi</taxon>
        <taxon>Amphibia</taxon>
        <taxon>Gymnophiona</taxon>
        <taxon>Siphonopidae</taxon>
        <taxon>Microcaecilia</taxon>
    </lineage>
</organism>
<gene>
    <name evidence="2" type="primary">C12H17orf98</name>
</gene>
<proteinExistence type="predicted"/>
<protein>
    <submittedName>
        <fullName evidence="2">LOW QUALITY PROTEIN: uncharacterized protein C17orf98 homolog</fullName>
    </submittedName>
</protein>
<evidence type="ECO:0000313" key="2">
    <source>
        <dbReference type="RefSeq" id="XP_030077210.1"/>
    </source>
</evidence>
<dbReference type="AlphaFoldDB" id="A0A6P7ZVH4"/>
<evidence type="ECO:0000313" key="1">
    <source>
        <dbReference type="Proteomes" id="UP000515156"/>
    </source>
</evidence>
<sequence>MARRPSTWNCFPIRPDARLRRLEQNFILDGVAAEKQQQVCDRLQPKLWTIIPTYNPQRDPHAAAYYANPRVQALLRKTGQHQGGTSVGGWVVDYFSIFGEPQKYLNRKNWQGAGHSPGQVFGHNLFMSDARPITGYNGRFGYRRTVPALRCKPSVFGVATPFSLY</sequence>
<dbReference type="RefSeq" id="XP_030077210.1">
    <property type="nucleotide sequence ID" value="XM_030221350.1"/>
</dbReference>
<keyword evidence="1" id="KW-1185">Reference proteome</keyword>
<dbReference type="GeneID" id="115481897"/>
<reference evidence="2" key="1">
    <citation type="submission" date="2025-08" db="UniProtKB">
        <authorList>
            <consortium name="RefSeq"/>
        </authorList>
    </citation>
    <scope>IDENTIFICATION</scope>
</reference>
<dbReference type="Pfam" id="PF15075">
    <property type="entry name" value="SPMAP1-like"/>
    <property type="match status" value="1"/>
</dbReference>
<dbReference type="PANTHER" id="PTHR34221:SF2">
    <property type="entry name" value="RIKEN CDNA 1700001P01 GENE"/>
    <property type="match status" value="1"/>
</dbReference>
<name>A0A6P7ZVH4_9AMPH</name>
<dbReference type="Proteomes" id="UP000515156">
    <property type="component" value="Chromosome 12"/>
</dbReference>
<accession>A0A6P7ZVH4</accession>
<dbReference type="CTD" id="388381"/>
<dbReference type="InterPro" id="IPR028027">
    <property type="entry name" value="SPMAP1"/>
</dbReference>
<dbReference type="PANTHER" id="PTHR34221">
    <property type="entry name" value="HYPOTHETICAL PROTEIN LOC691189"/>
    <property type="match status" value="1"/>
</dbReference>
<dbReference type="KEGG" id="muo:115481897"/>
<dbReference type="InParanoid" id="A0A6P7ZVH4"/>
<dbReference type="OrthoDB" id="9935043at2759"/>